<gene>
    <name evidence="2" type="ORF">PPL_03138</name>
</gene>
<dbReference type="AlphaFoldDB" id="D3B417"/>
<accession>D3B417</accession>
<sequence length="521" mass="59322">MLFNCSRTFLKQHQQQTTKSLVKTLVLSVQQQQQTIYRFSTATSTQLYRDRISSNTIDSIKLPKNQWSVSRLGLNVDDLNLIESEQKATLISAFKNGCNLIHSYNNDSKSPTDVLSSIVGVSDVDTTDKQSNVIIKRSELIYMQRSRPLPPSQSLSDQADIRRFIVDQVSCSLERLSTRQLDVFLLDISSCILMSTSFEQTRQQIQTSMVALEEMVASGKLQSYGLSLNNLAPTAGETIELLESILQFQSPHFQFLEFPFNICQHETFSMNNYSVNTQSLIEFAKQHQLTTINSSPSYFTNPVTGKLSRFANVRSHKDQDLHKLLKEAFDLAIHLEIINPIFKDSVQAEMIKRTPDIIGQLRWAHLLVYDAQKHEKLSNYWSWRRLLSSKIRPQVNEAVMSIFSNHIMNSWGAGYRKAINNLFDLYSNSLEASIFDQQEQLANQLYKSLEIPIASTSTTTTNTDLLKLSQQISATAGIDLTIETLTNTDELKSIFNQPNNKQINLTTNQLCNSINSINWKY</sequence>
<dbReference type="InterPro" id="IPR023210">
    <property type="entry name" value="NADP_OxRdtase_dom"/>
</dbReference>
<dbReference type="SUPFAM" id="SSF51430">
    <property type="entry name" value="NAD(P)-linked oxidoreductase"/>
    <property type="match status" value="1"/>
</dbReference>
<evidence type="ECO:0000259" key="1">
    <source>
        <dbReference type="Pfam" id="PF00248"/>
    </source>
</evidence>
<dbReference type="InterPro" id="IPR036812">
    <property type="entry name" value="NAD(P)_OxRdtase_dom_sf"/>
</dbReference>
<protein>
    <recommendedName>
        <fullName evidence="1">NADP-dependent oxidoreductase domain-containing protein</fullName>
    </recommendedName>
</protein>
<dbReference type="Gene3D" id="3.20.20.100">
    <property type="entry name" value="NADP-dependent oxidoreductase domain"/>
    <property type="match status" value="1"/>
</dbReference>
<name>D3B417_HETP5</name>
<dbReference type="InParanoid" id="D3B417"/>
<dbReference type="GeneID" id="31358661"/>
<evidence type="ECO:0000313" key="3">
    <source>
        <dbReference type="Proteomes" id="UP000001396"/>
    </source>
</evidence>
<dbReference type="RefSeq" id="XP_020436182.1">
    <property type="nucleotide sequence ID" value="XM_020574110.1"/>
</dbReference>
<keyword evidence="3" id="KW-1185">Reference proteome</keyword>
<dbReference type="Pfam" id="PF00248">
    <property type="entry name" value="Aldo_ket_red"/>
    <property type="match status" value="1"/>
</dbReference>
<evidence type="ECO:0000313" key="2">
    <source>
        <dbReference type="EMBL" id="EFA84065.1"/>
    </source>
</evidence>
<comment type="caution">
    <text evidence="2">The sequence shown here is derived from an EMBL/GenBank/DDBJ whole genome shotgun (WGS) entry which is preliminary data.</text>
</comment>
<reference evidence="2 3" key="1">
    <citation type="journal article" date="2011" name="Genome Res.">
        <title>Phylogeny-wide analysis of social amoeba genomes highlights ancient origins for complex intercellular communication.</title>
        <authorList>
            <person name="Heidel A.J."/>
            <person name="Lawal H.M."/>
            <person name="Felder M."/>
            <person name="Schilde C."/>
            <person name="Helps N.R."/>
            <person name="Tunggal B."/>
            <person name="Rivero F."/>
            <person name="John U."/>
            <person name="Schleicher M."/>
            <person name="Eichinger L."/>
            <person name="Platzer M."/>
            <person name="Noegel A.A."/>
            <person name="Schaap P."/>
            <person name="Gloeckner G."/>
        </authorList>
    </citation>
    <scope>NUCLEOTIDE SEQUENCE [LARGE SCALE GENOMIC DNA]</scope>
    <source>
        <strain evidence="3">ATCC 26659 / Pp 5 / PN500</strain>
    </source>
</reference>
<feature type="domain" description="NADP-dependent oxidoreductase" evidence="1">
    <location>
        <begin position="161"/>
        <end position="296"/>
    </location>
</feature>
<organism evidence="2 3">
    <name type="scientific">Heterostelium pallidum (strain ATCC 26659 / Pp 5 / PN500)</name>
    <name type="common">Cellular slime mold</name>
    <name type="synonym">Polysphondylium pallidum</name>
    <dbReference type="NCBI Taxonomy" id="670386"/>
    <lineage>
        <taxon>Eukaryota</taxon>
        <taxon>Amoebozoa</taxon>
        <taxon>Evosea</taxon>
        <taxon>Eumycetozoa</taxon>
        <taxon>Dictyostelia</taxon>
        <taxon>Acytosteliales</taxon>
        <taxon>Acytosteliaceae</taxon>
        <taxon>Heterostelium</taxon>
    </lineage>
</organism>
<dbReference type="OMA" id="HIMNSWG"/>
<dbReference type="Proteomes" id="UP000001396">
    <property type="component" value="Unassembled WGS sequence"/>
</dbReference>
<dbReference type="STRING" id="670386.D3B417"/>
<dbReference type="EMBL" id="ADBJ01000010">
    <property type="protein sequence ID" value="EFA84065.1"/>
    <property type="molecule type" value="Genomic_DNA"/>
</dbReference>
<proteinExistence type="predicted"/>